<dbReference type="EMBL" id="CP119311">
    <property type="protein sequence ID" value="WEK37908.1"/>
    <property type="molecule type" value="Genomic_DNA"/>
</dbReference>
<dbReference type="InterPro" id="IPR012550">
    <property type="entry name" value="DUF1706"/>
</dbReference>
<dbReference type="Proteomes" id="UP001220610">
    <property type="component" value="Chromosome"/>
</dbReference>
<dbReference type="InterPro" id="IPR034660">
    <property type="entry name" value="DinB/YfiT-like"/>
</dbReference>
<reference evidence="1" key="1">
    <citation type="submission" date="2023-03" db="EMBL/GenBank/DDBJ databases">
        <title>Andean soil-derived lignocellulolytic bacterial consortium as a source of novel taxa and putative plastic-active enzymes.</title>
        <authorList>
            <person name="Diaz-Garcia L."/>
            <person name="Chuvochina M."/>
            <person name="Feuerriegel G."/>
            <person name="Bunk B."/>
            <person name="Sproer C."/>
            <person name="Streit W.R."/>
            <person name="Rodriguez L.M."/>
            <person name="Overmann J."/>
            <person name="Jimenez D.J."/>
        </authorList>
    </citation>
    <scope>NUCLEOTIDE SEQUENCE</scope>
    <source>
        <strain evidence="1">MAG 7</strain>
    </source>
</reference>
<name>A0AAJ6BI35_9BACT</name>
<dbReference type="Pfam" id="PF08020">
    <property type="entry name" value="DUF1706"/>
    <property type="match status" value="1"/>
</dbReference>
<dbReference type="Gene3D" id="1.20.120.450">
    <property type="entry name" value="dinb family like domain"/>
    <property type="match status" value="1"/>
</dbReference>
<sequence length="200" mass="22685">MVVALLPGNFGSGAIALVVPAIDCTIKAFIMAVPASKEELIAAINTNYSKLKKELADIPFERTTLKELEGHASGTLMSINNLLAYLVGWGELVLQWNRKKANNEPVDFPETGYKWNELGRLAQKFYADYQDDDFTVLSQKLDKTVMAILSLIAGKSNKELYEVCWYEKWTLGRMIQFNTASPYMNARGRIRKWKKEKQKL</sequence>
<protein>
    <submittedName>
        <fullName evidence="1">ClbS/DfsB family four-helix bundle protein</fullName>
    </submittedName>
</protein>
<gene>
    <name evidence="1" type="ORF">P0Y53_10395</name>
</gene>
<dbReference type="PANTHER" id="PTHR40658">
    <property type="match status" value="1"/>
</dbReference>
<dbReference type="AlphaFoldDB" id="A0AAJ6BI35"/>
<accession>A0AAJ6BI35</accession>
<dbReference type="PIRSF" id="PIRSF031551">
    <property type="entry name" value="DUF1706"/>
    <property type="match status" value="1"/>
</dbReference>
<proteinExistence type="predicted"/>
<evidence type="ECO:0000313" key="2">
    <source>
        <dbReference type="Proteomes" id="UP001220610"/>
    </source>
</evidence>
<organism evidence="1 2">
    <name type="scientific">Candidatus Pseudobacter hemicellulosilyticus</name>
    <dbReference type="NCBI Taxonomy" id="3121375"/>
    <lineage>
        <taxon>Bacteria</taxon>
        <taxon>Pseudomonadati</taxon>
        <taxon>Bacteroidota</taxon>
        <taxon>Chitinophagia</taxon>
        <taxon>Chitinophagales</taxon>
        <taxon>Chitinophagaceae</taxon>
        <taxon>Pseudobacter</taxon>
    </lineage>
</organism>
<dbReference type="PANTHER" id="PTHR40658:SF3">
    <property type="entry name" value="CLBS_DFSB FAMILY FOUR-HELIX BUNDLE PROTEIN"/>
    <property type="match status" value="1"/>
</dbReference>
<evidence type="ECO:0000313" key="1">
    <source>
        <dbReference type="EMBL" id="WEK37908.1"/>
    </source>
</evidence>